<dbReference type="Gene3D" id="3.40.50.720">
    <property type="entry name" value="NAD(P)-binding Rossmann-like Domain"/>
    <property type="match status" value="1"/>
</dbReference>
<evidence type="ECO:0000313" key="7">
    <source>
        <dbReference type="EMBL" id="BBX53270.1"/>
    </source>
</evidence>
<dbReference type="InterPro" id="IPR006115">
    <property type="entry name" value="6PGDH_NADP-bd"/>
</dbReference>
<evidence type="ECO:0000256" key="3">
    <source>
        <dbReference type="ARBA" id="ARBA00023027"/>
    </source>
</evidence>
<dbReference type="PIRSF" id="PIRSF000103">
    <property type="entry name" value="HIBADH"/>
    <property type="match status" value="1"/>
</dbReference>
<name>A0A6N4VH06_9MYCO</name>
<dbReference type="AlphaFoldDB" id="A0A6N4VH06"/>
<feature type="domain" description="3-hydroxyisobutyrate dehydrogenase-like NAD-binding" evidence="6">
    <location>
        <begin position="162"/>
        <end position="247"/>
    </location>
</feature>
<dbReference type="Pfam" id="PF14833">
    <property type="entry name" value="NAD_binding_11"/>
    <property type="match status" value="1"/>
</dbReference>
<dbReference type="InterPro" id="IPR015815">
    <property type="entry name" value="HIBADH-related"/>
</dbReference>
<dbReference type="KEGG" id="mpof:MPOR_42960"/>
<dbReference type="InterPro" id="IPR036291">
    <property type="entry name" value="NAD(P)-bd_dom_sf"/>
</dbReference>
<dbReference type="GO" id="GO:0016491">
    <property type="term" value="F:oxidoreductase activity"/>
    <property type="evidence" value="ECO:0007669"/>
    <property type="project" value="UniProtKB-KW"/>
</dbReference>
<dbReference type="GO" id="GO:0050661">
    <property type="term" value="F:NADP binding"/>
    <property type="evidence" value="ECO:0007669"/>
    <property type="project" value="InterPro"/>
</dbReference>
<proteinExistence type="inferred from homology"/>
<dbReference type="SUPFAM" id="SSF51735">
    <property type="entry name" value="NAD(P)-binding Rossmann-fold domains"/>
    <property type="match status" value="1"/>
</dbReference>
<evidence type="ECO:0000313" key="8">
    <source>
        <dbReference type="Proteomes" id="UP000466785"/>
    </source>
</evidence>
<feature type="active site" evidence="4">
    <location>
        <position position="168"/>
    </location>
</feature>
<evidence type="ECO:0000256" key="4">
    <source>
        <dbReference type="PIRSR" id="PIRSR000103-1"/>
    </source>
</evidence>
<dbReference type="Proteomes" id="UP000466785">
    <property type="component" value="Chromosome"/>
</dbReference>
<dbReference type="InterPro" id="IPR029154">
    <property type="entry name" value="HIBADH-like_NADP-bd"/>
</dbReference>
<reference evidence="7 8" key="1">
    <citation type="journal article" date="2019" name="Emerg. Microbes Infect.">
        <title>Comprehensive subspecies identification of 175 nontuberculous mycobacteria species based on 7547 genomic profiles.</title>
        <authorList>
            <person name="Matsumoto Y."/>
            <person name="Kinjo T."/>
            <person name="Motooka D."/>
            <person name="Nabeya D."/>
            <person name="Jung N."/>
            <person name="Uechi K."/>
            <person name="Horii T."/>
            <person name="Iida T."/>
            <person name="Fujita J."/>
            <person name="Nakamura S."/>
        </authorList>
    </citation>
    <scope>NUCLEOTIDE SEQUENCE [LARGE SCALE GENOMIC DNA]</scope>
    <source>
        <strain evidence="7 8">JCM 12603</strain>
    </source>
</reference>
<evidence type="ECO:0000256" key="2">
    <source>
        <dbReference type="ARBA" id="ARBA00023002"/>
    </source>
</evidence>
<keyword evidence="3" id="KW-0520">NAD</keyword>
<comment type="similarity">
    <text evidence="1">Belongs to the HIBADH-related family.</text>
</comment>
<dbReference type="InterPro" id="IPR013328">
    <property type="entry name" value="6PGD_dom2"/>
</dbReference>
<evidence type="ECO:0000259" key="5">
    <source>
        <dbReference type="Pfam" id="PF03446"/>
    </source>
</evidence>
<protein>
    <submittedName>
        <fullName evidence="7">6-phosphogluconate dehydrogenase</fullName>
    </submittedName>
</protein>
<evidence type="ECO:0000256" key="1">
    <source>
        <dbReference type="ARBA" id="ARBA00009080"/>
    </source>
</evidence>
<dbReference type="Pfam" id="PF03446">
    <property type="entry name" value="NAD_binding_2"/>
    <property type="match status" value="1"/>
</dbReference>
<feature type="domain" description="6-phosphogluconate dehydrogenase NADP-binding" evidence="5">
    <location>
        <begin position="3"/>
        <end position="159"/>
    </location>
</feature>
<dbReference type="EMBL" id="AP022570">
    <property type="protein sequence ID" value="BBX53270.1"/>
    <property type="molecule type" value="Genomic_DNA"/>
</dbReference>
<dbReference type="PANTHER" id="PTHR43060:SF15">
    <property type="entry name" value="3-HYDROXYISOBUTYRATE DEHYDROGENASE-LIKE 1, MITOCHONDRIAL-RELATED"/>
    <property type="match status" value="1"/>
</dbReference>
<dbReference type="InterPro" id="IPR008927">
    <property type="entry name" value="6-PGluconate_DH-like_C_sf"/>
</dbReference>
<accession>A0A6N4VH06</accession>
<dbReference type="PANTHER" id="PTHR43060">
    <property type="entry name" value="3-HYDROXYISOBUTYRATE DEHYDROGENASE-LIKE 1, MITOCHONDRIAL-RELATED"/>
    <property type="match status" value="1"/>
</dbReference>
<sequence length="263" mass="26843">MTRVGFVGAGRMGTPMVTRLVGAGHEVRVLARAGEKAAALAEQGAEPVTDLAAVATGADVVVVCVFSDDQVKELCLDGDLVAGSAPGSVLILHTTGSPKTAQSIATKHHHVAVIDAPVSGGPHDIAAGSVTLFVGGDDEALERARPVLSSYGDPILHTGPTGTGQAVKLVNNTLFAAQIGLVTEAVRLASRLGVGETPLLNALTHGSAESRVLSMIARTGSAEAFLAAVSEFIGKDIAVVRDTVDDLNDDLGEFDEILKTVTP</sequence>
<keyword evidence="8" id="KW-1185">Reference proteome</keyword>
<organism evidence="7 8">
    <name type="scientific">Mycolicibacterium poriferae</name>
    <dbReference type="NCBI Taxonomy" id="39694"/>
    <lineage>
        <taxon>Bacteria</taxon>
        <taxon>Bacillati</taxon>
        <taxon>Actinomycetota</taxon>
        <taxon>Actinomycetes</taxon>
        <taxon>Mycobacteriales</taxon>
        <taxon>Mycobacteriaceae</taxon>
        <taxon>Mycolicibacterium</taxon>
    </lineage>
</organism>
<gene>
    <name evidence="7" type="ORF">MPOR_42960</name>
</gene>
<dbReference type="Gene3D" id="1.10.1040.10">
    <property type="entry name" value="N-(1-d-carboxylethyl)-l-norvaline Dehydrogenase, domain 2"/>
    <property type="match status" value="1"/>
</dbReference>
<keyword evidence="2" id="KW-0560">Oxidoreductase</keyword>
<dbReference type="SUPFAM" id="SSF48179">
    <property type="entry name" value="6-phosphogluconate dehydrogenase C-terminal domain-like"/>
    <property type="match status" value="1"/>
</dbReference>
<dbReference type="GO" id="GO:0051287">
    <property type="term" value="F:NAD binding"/>
    <property type="evidence" value="ECO:0007669"/>
    <property type="project" value="InterPro"/>
</dbReference>
<evidence type="ECO:0000259" key="6">
    <source>
        <dbReference type="Pfam" id="PF14833"/>
    </source>
</evidence>